<gene>
    <name evidence="2" type="ORF">ATL17_1753</name>
</gene>
<keyword evidence="3" id="KW-1185">Reference proteome</keyword>
<proteinExistence type="predicted"/>
<name>A0A4R6VK08_9HYPH</name>
<reference evidence="2 3" key="1">
    <citation type="submission" date="2019-03" db="EMBL/GenBank/DDBJ databases">
        <title>Genomic Encyclopedia of Type Strains, Phase III (KMG-III): the genomes of soil and plant-associated and newly described type strains.</title>
        <authorList>
            <person name="Whitman W."/>
        </authorList>
    </citation>
    <scope>NUCLEOTIDE SEQUENCE [LARGE SCALE GENOMIC DNA]</scope>
    <source>
        <strain evidence="2 3">CGMCC 1.7002</strain>
    </source>
</reference>
<dbReference type="Proteomes" id="UP000295391">
    <property type="component" value="Unassembled WGS sequence"/>
</dbReference>
<evidence type="ECO:0000313" key="3">
    <source>
        <dbReference type="Proteomes" id="UP000295391"/>
    </source>
</evidence>
<protein>
    <recommendedName>
        <fullName evidence="4">UrcA family protein</fullName>
    </recommendedName>
</protein>
<dbReference type="RefSeq" id="WP_166638965.1">
    <property type="nucleotide sequence ID" value="NZ_SNYR01000002.1"/>
</dbReference>
<evidence type="ECO:0008006" key="4">
    <source>
        <dbReference type="Google" id="ProtNLM"/>
    </source>
</evidence>
<feature type="chain" id="PRO_5020537368" description="UrcA family protein" evidence="1">
    <location>
        <begin position="27"/>
        <end position="94"/>
    </location>
</feature>
<feature type="signal peptide" evidence="1">
    <location>
        <begin position="1"/>
        <end position="26"/>
    </location>
</feature>
<organism evidence="2 3">
    <name type="scientific">Maritalea mobilis</name>
    <dbReference type="NCBI Taxonomy" id="483324"/>
    <lineage>
        <taxon>Bacteria</taxon>
        <taxon>Pseudomonadati</taxon>
        <taxon>Pseudomonadota</taxon>
        <taxon>Alphaproteobacteria</taxon>
        <taxon>Hyphomicrobiales</taxon>
        <taxon>Devosiaceae</taxon>
        <taxon>Maritalea</taxon>
    </lineage>
</organism>
<evidence type="ECO:0000313" key="2">
    <source>
        <dbReference type="EMBL" id="TDQ63745.1"/>
    </source>
</evidence>
<evidence type="ECO:0000256" key="1">
    <source>
        <dbReference type="SAM" id="SignalP"/>
    </source>
</evidence>
<dbReference type="EMBL" id="SNYR01000002">
    <property type="protein sequence ID" value="TDQ63745.1"/>
    <property type="molecule type" value="Genomic_DNA"/>
</dbReference>
<comment type="caution">
    <text evidence="2">The sequence shown here is derived from an EMBL/GenBank/DDBJ whole genome shotgun (WGS) entry which is preliminary data.</text>
</comment>
<sequence>MNTRKRSILLAATLFGGMLTAFSAQAETAFASKQACLDHVQAIETQSLAVQLDAEQFNELIEALVAATDLCQANALSDAQQHLSSAAEIIGVNS</sequence>
<dbReference type="AlphaFoldDB" id="A0A4R6VK08"/>
<accession>A0A4R6VK08</accession>
<keyword evidence="1" id="KW-0732">Signal</keyword>